<reference evidence="2" key="1">
    <citation type="journal article" date="2019" name="Int. J. Syst. Evol. Microbiol.">
        <title>The Global Catalogue of Microorganisms (GCM) 10K type strain sequencing project: providing services to taxonomists for standard genome sequencing and annotation.</title>
        <authorList>
            <consortium name="The Broad Institute Genomics Platform"/>
            <consortium name="The Broad Institute Genome Sequencing Center for Infectious Disease"/>
            <person name="Wu L."/>
            <person name="Ma J."/>
        </authorList>
    </citation>
    <scope>NUCLEOTIDE SEQUENCE [LARGE SCALE GENOMIC DNA]</scope>
    <source>
        <strain evidence="2">CCUG 53903</strain>
    </source>
</reference>
<proteinExistence type="predicted"/>
<sequence>MSTGPARRALTTGPASLITTTARRTLAADLVSLVAVAGCGVQPSDAIPWSGGLASTTTTMSLLPA</sequence>
<dbReference type="EMBL" id="JBHSPA010000024">
    <property type="protein sequence ID" value="MFC5826235.1"/>
    <property type="molecule type" value="Genomic_DNA"/>
</dbReference>
<protein>
    <submittedName>
        <fullName evidence="1">Uncharacterized protein</fullName>
    </submittedName>
</protein>
<name>A0ABW1CKE0_9ACTN</name>
<gene>
    <name evidence="1" type="ORF">ACFPZ3_20410</name>
</gene>
<dbReference type="Proteomes" id="UP001596058">
    <property type="component" value="Unassembled WGS sequence"/>
</dbReference>
<evidence type="ECO:0000313" key="2">
    <source>
        <dbReference type="Proteomes" id="UP001596058"/>
    </source>
</evidence>
<organism evidence="1 2">
    <name type="scientific">Nonomuraea insulae</name>
    <dbReference type="NCBI Taxonomy" id="1616787"/>
    <lineage>
        <taxon>Bacteria</taxon>
        <taxon>Bacillati</taxon>
        <taxon>Actinomycetota</taxon>
        <taxon>Actinomycetes</taxon>
        <taxon>Streptosporangiales</taxon>
        <taxon>Streptosporangiaceae</taxon>
        <taxon>Nonomuraea</taxon>
    </lineage>
</organism>
<dbReference type="RefSeq" id="WP_379515751.1">
    <property type="nucleotide sequence ID" value="NZ_JBHSPA010000024.1"/>
</dbReference>
<comment type="caution">
    <text evidence="1">The sequence shown here is derived from an EMBL/GenBank/DDBJ whole genome shotgun (WGS) entry which is preliminary data.</text>
</comment>
<keyword evidence="2" id="KW-1185">Reference proteome</keyword>
<evidence type="ECO:0000313" key="1">
    <source>
        <dbReference type="EMBL" id="MFC5826235.1"/>
    </source>
</evidence>
<accession>A0ABW1CKE0</accession>